<comment type="subcellular location">
    <subcellularLocation>
        <location evidence="1">Nucleus</location>
    </subcellularLocation>
</comment>
<dbReference type="Gene3D" id="1.25.40.10">
    <property type="entry name" value="Tetratricopeptide repeat domain"/>
    <property type="match status" value="3"/>
</dbReference>
<dbReference type="InterPro" id="IPR019734">
    <property type="entry name" value="TPR_rpt"/>
</dbReference>
<dbReference type="GO" id="GO:0006417">
    <property type="term" value="P:regulation of translation"/>
    <property type="evidence" value="ECO:0007669"/>
    <property type="project" value="TreeGrafter"/>
</dbReference>
<dbReference type="InterPro" id="IPR011990">
    <property type="entry name" value="TPR-like_helical_dom_sf"/>
</dbReference>
<dbReference type="PANTHER" id="PTHR44917:SF1">
    <property type="entry name" value="PROTEIN HIGH CHLOROPHYLL FLUORESCENT 107"/>
    <property type="match status" value="1"/>
</dbReference>
<dbReference type="InterPro" id="IPR003107">
    <property type="entry name" value="HAT"/>
</dbReference>
<keyword evidence="2" id="KW-0677">Repeat</keyword>
<dbReference type="SMART" id="SM00386">
    <property type="entry name" value="HAT"/>
    <property type="match status" value="5"/>
</dbReference>
<dbReference type="InterPro" id="IPR044624">
    <property type="entry name" value="Mbb1-like"/>
</dbReference>
<evidence type="ECO:0000256" key="3">
    <source>
        <dbReference type="ARBA" id="ARBA00023242"/>
    </source>
</evidence>
<evidence type="ECO:0000256" key="1">
    <source>
        <dbReference type="ARBA" id="ARBA00004123"/>
    </source>
</evidence>
<organism evidence="5">
    <name type="scientific">Ostreococcus sp. 'lucimarinus'</name>
    <dbReference type="NCBI Taxonomy" id="242159"/>
    <lineage>
        <taxon>Eukaryota</taxon>
        <taxon>Viridiplantae</taxon>
        <taxon>Chlorophyta</taxon>
        <taxon>Mamiellophyceae</taxon>
        <taxon>Mamiellales</taxon>
        <taxon>Bathycoccaceae</taxon>
        <taxon>Ostreococcus</taxon>
    </lineage>
</organism>
<proteinExistence type="predicted"/>
<reference evidence="5" key="1">
    <citation type="submission" date="2021-01" db="EMBL/GenBank/DDBJ databases">
        <authorList>
            <person name="Corre E."/>
            <person name="Pelletier E."/>
            <person name="Niang G."/>
            <person name="Scheremetjew M."/>
            <person name="Finn R."/>
            <person name="Kale V."/>
            <person name="Holt S."/>
            <person name="Cochrane G."/>
            <person name="Meng A."/>
            <person name="Brown T."/>
            <person name="Cohen L."/>
        </authorList>
    </citation>
    <scope>NUCLEOTIDE SEQUENCE</scope>
    <source>
        <strain evidence="5">Clade-A-BCC118000</strain>
    </source>
</reference>
<gene>
    <name evidence="5" type="ORF">OLUC0939_LOCUS2043</name>
</gene>
<keyword evidence="3" id="KW-0539">Nucleus</keyword>
<name>A0A7R9T0W5_9CHLO</name>
<sequence>MGDDATTTSRATMRAREIHALTRAGRRDAAAREGTASARAKPADAAVASAATTACFKAGDVDEGRAIMRRHRESVGDGKVGCVVLCAWATAESGTGTRDGDANARALLREATTTANGDARAVCDAWVALGNHELKHGRVDKARKCYKSALSAGEGAPASAAVAAHSWARLEAKERNPKLARELFAKSVDLCETHVANYTAWASFEMSRGQSDAARKLLERGAAFCKSAEELRQTNDSKTRRARSMASALFTSWGDIEGQIALRESEDSADALDIAVSKSRGMFERACAYDKKNVAAWLKWSELEKDIARGNSHRGGVVMSARRNSVSNRRQLDVLTAGLKANPGEMRLEHAYAMALKLNGDVEEATRRLHRLSERFQNNAHVWHALGTTLQESGDFQGAIAAFERGSFASGRANLPCITAAAAAELHGGKHGRARQLFVQGDSVPRHLSTRRERAAHLRLWALLEKRAGGEEVTRKLFIAATAEDRTDAATWLQWGQWEKRVNSVGAARKVFKDGIRYGVNNGQYFIYQALATLEAETNNHESARELFKQGCSAHPRSASLWLQWALFELSCGEDDKAASRNSIAVIEKGASRAPPHIPLLELWLNLERKAGDEHKARAVEDRLKKLLSEQRYAPVGHEVN</sequence>
<dbReference type="SMART" id="SM00028">
    <property type="entry name" value="TPR"/>
    <property type="match status" value="4"/>
</dbReference>
<dbReference type="GO" id="GO:0003729">
    <property type="term" value="F:mRNA binding"/>
    <property type="evidence" value="ECO:0007669"/>
    <property type="project" value="InterPro"/>
</dbReference>
<dbReference type="Pfam" id="PF05843">
    <property type="entry name" value="Suf"/>
    <property type="match status" value="1"/>
</dbReference>
<feature type="domain" description="Suppressor of forked" evidence="4">
    <location>
        <begin position="329"/>
        <end position="631"/>
    </location>
</feature>
<protein>
    <recommendedName>
        <fullName evidence="4">Suppressor of forked domain-containing protein</fullName>
    </recommendedName>
</protein>
<accession>A0A7R9T0W5</accession>
<evidence type="ECO:0000313" key="5">
    <source>
        <dbReference type="EMBL" id="CAD8221323.1"/>
    </source>
</evidence>
<dbReference type="EMBL" id="HBDX01002382">
    <property type="protein sequence ID" value="CAD8221323.1"/>
    <property type="molecule type" value="Transcribed_RNA"/>
</dbReference>
<evidence type="ECO:0000256" key="2">
    <source>
        <dbReference type="ARBA" id="ARBA00022737"/>
    </source>
</evidence>
<dbReference type="PANTHER" id="PTHR44917">
    <property type="entry name" value="PROTEIN HIGH CHLOROPHYLL FLUORESCENT 107"/>
    <property type="match status" value="1"/>
</dbReference>
<dbReference type="SUPFAM" id="SSF48452">
    <property type="entry name" value="TPR-like"/>
    <property type="match status" value="2"/>
</dbReference>
<dbReference type="AlphaFoldDB" id="A0A7R9T0W5"/>
<dbReference type="GO" id="GO:0006397">
    <property type="term" value="P:mRNA processing"/>
    <property type="evidence" value="ECO:0007669"/>
    <property type="project" value="InterPro"/>
</dbReference>
<dbReference type="GO" id="GO:0005634">
    <property type="term" value="C:nucleus"/>
    <property type="evidence" value="ECO:0007669"/>
    <property type="project" value="UniProtKB-SubCell"/>
</dbReference>
<evidence type="ECO:0000259" key="4">
    <source>
        <dbReference type="Pfam" id="PF05843"/>
    </source>
</evidence>
<dbReference type="InterPro" id="IPR008847">
    <property type="entry name" value="Suf"/>
</dbReference>
<dbReference type="GO" id="GO:0003727">
    <property type="term" value="F:single-stranded RNA binding"/>
    <property type="evidence" value="ECO:0007669"/>
    <property type="project" value="TreeGrafter"/>
</dbReference>